<evidence type="ECO:0000313" key="2">
    <source>
        <dbReference type="Proteomes" id="UP001239111"/>
    </source>
</evidence>
<comment type="caution">
    <text evidence="1">The sequence shown here is derived from an EMBL/GenBank/DDBJ whole genome shotgun (WGS) entry which is preliminary data.</text>
</comment>
<name>A0ACC2PT64_9HYME</name>
<evidence type="ECO:0000313" key="1">
    <source>
        <dbReference type="EMBL" id="KAJ8686678.1"/>
    </source>
</evidence>
<sequence>MSFTNFVVTRSLFTSCSRYGKRNFRKFDLKNKRGSRIFKKMQSENPDPDYPIDKRGVRDVGYTQNGKFIKVPEMIPELVVPNLQGFTLKPYVSYRSLDVFQDPFTAQDLFNAVYASKIKEDFEKGQLDSLGEPLNPSPEEKLTPKEARALASKTGCDMFTAPPDPLGTLYPSDPK</sequence>
<dbReference type="Proteomes" id="UP001239111">
    <property type="component" value="Chromosome 1"/>
</dbReference>
<keyword evidence="2" id="KW-1185">Reference proteome</keyword>
<dbReference type="EMBL" id="CM056741">
    <property type="protein sequence ID" value="KAJ8686678.1"/>
    <property type="molecule type" value="Genomic_DNA"/>
</dbReference>
<protein>
    <submittedName>
        <fullName evidence="1">Uncharacterized protein</fullName>
    </submittedName>
</protein>
<reference evidence="1" key="1">
    <citation type="submission" date="2023-04" db="EMBL/GenBank/DDBJ databases">
        <title>A chromosome-level genome assembly of the parasitoid wasp Eretmocerus hayati.</title>
        <authorList>
            <person name="Zhong Y."/>
            <person name="Liu S."/>
            <person name="Liu Y."/>
        </authorList>
    </citation>
    <scope>NUCLEOTIDE SEQUENCE</scope>
    <source>
        <strain evidence="1">ZJU_SS_LIU_2023</strain>
    </source>
</reference>
<accession>A0ACC2PT64</accession>
<gene>
    <name evidence="1" type="ORF">QAD02_022472</name>
</gene>
<organism evidence="1 2">
    <name type="scientific">Eretmocerus hayati</name>
    <dbReference type="NCBI Taxonomy" id="131215"/>
    <lineage>
        <taxon>Eukaryota</taxon>
        <taxon>Metazoa</taxon>
        <taxon>Ecdysozoa</taxon>
        <taxon>Arthropoda</taxon>
        <taxon>Hexapoda</taxon>
        <taxon>Insecta</taxon>
        <taxon>Pterygota</taxon>
        <taxon>Neoptera</taxon>
        <taxon>Endopterygota</taxon>
        <taxon>Hymenoptera</taxon>
        <taxon>Apocrita</taxon>
        <taxon>Proctotrupomorpha</taxon>
        <taxon>Chalcidoidea</taxon>
        <taxon>Aphelinidae</taxon>
        <taxon>Aphelininae</taxon>
        <taxon>Eretmocerus</taxon>
    </lineage>
</organism>
<proteinExistence type="predicted"/>